<sequence length="395" mass="43358">MRKFVIFSILLLVVIGIPVSKKYFKSEGMKEVETELVSTHTIKASILASGQLKHEEEIKLTSEVIGRVSKLHIQEGDSVSRGQLVLEIDDETFAASVEQQQAAVDQQRVAIEKQMMVVDNLKKQWKRKTQLFNQKLLDTDAYDAITHQYQVAKVDLKASRELLKQVEARLDQARDQLSKTKIVSPIDGVVTSLDIKEGETAISSTTNIAGSSLMTIANPQSMLAEINVDEADIANVQLGQQAEIIAISFADTPLVGQVESIASSAKRALGRQSYSFAVKLKLAEDNQLNLRPGMSCRAEVFTQGEQALLAVPIKAVQTVEDNDNDLVENFVFIASEGVAKKTPIKAGISDDNFQQILEGIQHGATIITGPDKVLRHLRDGDKIKIIELTPNTASL</sequence>
<comment type="similarity">
    <text evidence="1">Belongs to the membrane fusion protein (MFP) (TC 8.A.1) family.</text>
</comment>
<evidence type="ECO:0000256" key="1">
    <source>
        <dbReference type="ARBA" id="ARBA00009477"/>
    </source>
</evidence>
<dbReference type="Gene3D" id="2.40.420.20">
    <property type="match status" value="1"/>
</dbReference>
<dbReference type="PANTHER" id="PTHR30469:SF33">
    <property type="entry name" value="SLR1207 PROTEIN"/>
    <property type="match status" value="1"/>
</dbReference>
<feature type="domain" description="CusB-like beta-barrel" evidence="4">
    <location>
        <begin position="225"/>
        <end position="300"/>
    </location>
</feature>
<dbReference type="EMBL" id="VIKR01000002">
    <property type="protein sequence ID" value="TQV75447.1"/>
    <property type="molecule type" value="Genomic_DNA"/>
</dbReference>
<evidence type="ECO:0000259" key="4">
    <source>
        <dbReference type="Pfam" id="PF25954"/>
    </source>
</evidence>
<dbReference type="SUPFAM" id="SSF111369">
    <property type="entry name" value="HlyD-like secretion proteins"/>
    <property type="match status" value="1"/>
</dbReference>
<name>A0A545TDZ6_9GAMM</name>
<dbReference type="AlphaFoldDB" id="A0A545TDZ6"/>
<feature type="coiled-coil region" evidence="2">
    <location>
        <begin position="149"/>
        <end position="183"/>
    </location>
</feature>
<dbReference type="PANTHER" id="PTHR30469">
    <property type="entry name" value="MULTIDRUG RESISTANCE PROTEIN MDTA"/>
    <property type="match status" value="1"/>
</dbReference>
<gene>
    <name evidence="6" type="ORF">FLL45_11035</name>
</gene>
<keyword evidence="2" id="KW-0175">Coiled coil</keyword>
<dbReference type="OrthoDB" id="1185083at2"/>
<dbReference type="Pfam" id="PF25975">
    <property type="entry name" value="CzcB_C"/>
    <property type="match status" value="1"/>
</dbReference>
<dbReference type="RefSeq" id="WP_142942061.1">
    <property type="nucleotide sequence ID" value="NZ_VIKR01000002.1"/>
</dbReference>
<keyword evidence="7" id="KW-1185">Reference proteome</keyword>
<dbReference type="Proteomes" id="UP000317839">
    <property type="component" value="Unassembled WGS sequence"/>
</dbReference>
<evidence type="ECO:0000313" key="6">
    <source>
        <dbReference type="EMBL" id="TQV75447.1"/>
    </source>
</evidence>
<evidence type="ECO:0000256" key="2">
    <source>
        <dbReference type="SAM" id="Coils"/>
    </source>
</evidence>
<dbReference type="InterPro" id="IPR058792">
    <property type="entry name" value="Beta-barrel_RND_2"/>
</dbReference>
<evidence type="ECO:0000259" key="3">
    <source>
        <dbReference type="Pfam" id="PF25917"/>
    </source>
</evidence>
<dbReference type="InterPro" id="IPR058649">
    <property type="entry name" value="CzcB_C"/>
</dbReference>
<dbReference type="NCBIfam" id="TIGR01730">
    <property type="entry name" value="RND_mfp"/>
    <property type="match status" value="1"/>
</dbReference>
<reference evidence="6 7" key="1">
    <citation type="submission" date="2019-06" db="EMBL/GenBank/DDBJ databases">
        <title>Draft genome of Aliikangiella marina GYP-15.</title>
        <authorList>
            <person name="Wang G."/>
        </authorList>
    </citation>
    <scope>NUCLEOTIDE SEQUENCE [LARGE SCALE GENOMIC DNA]</scope>
    <source>
        <strain evidence="6 7">GYP-15</strain>
    </source>
</reference>
<dbReference type="GO" id="GO:1990281">
    <property type="term" value="C:efflux pump complex"/>
    <property type="evidence" value="ECO:0007669"/>
    <property type="project" value="TreeGrafter"/>
</dbReference>
<dbReference type="Gene3D" id="2.40.30.170">
    <property type="match status" value="1"/>
</dbReference>
<organism evidence="6 7">
    <name type="scientific">Aliikangiella marina</name>
    <dbReference type="NCBI Taxonomy" id="1712262"/>
    <lineage>
        <taxon>Bacteria</taxon>
        <taxon>Pseudomonadati</taxon>
        <taxon>Pseudomonadota</taxon>
        <taxon>Gammaproteobacteria</taxon>
        <taxon>Oceanospirillales</taxon>
        <taxon>Pleioneaceae</taxon>
        <taxon>Aliikangiella</taxon>
    </lineage>
</organism>
<dbReference type="Pfam" id="PF25917">
    <property type="entry name" value="BSH_RND"/>
    <property type="match status" value="1"/>
</dbReference>
<proteinExistence type="inferred from homology"/>
<feature type="domain" description="CzcB-like C-terminal circularly permuted SH3-like" evidence="5">
    <location>
        <begin position="309"/>
        <end position="368"/>
    </location>
</feature>
<accession>A0A545TDZ6</accession>
<protein>
    <submittedName>
        <fullName evidence="6">Efflux RND transporter periplasmic adaptor subunit</fullName>
    </submittedName>
</protein>
<dbReference type="Pfam" id="PF25954">
    <property type="entry name" value="Beta-barrel_RND_2"/>
    <property type="match status" value="1"/>
</dbReference>
<dbReference type="GO" id="GO:0015562">
    <property type="term" value="F:efflux transmembrane transporter activity"/>
    <property type="evidence" value="ECO:0007669"/>
    <property type="project" value="TreeGrafter"/>
</dbReference>
<dbReference type="Gene3D" id="2.40.50.100">
    <property type="match status" value="2"/>
</dbReference>
<comment type="caution">
    <text evidence="6">The sequence shown here is derived from an EMBL/GenBank/DDBJ whole genome shotgun (WGS) entry which is preliminary data.</text>
</comment>
<feature type="domain" description="Multidrug resistance protein MdtA-like barrel-sandwich hybrid" evidence="3">
    <location>
        <begin position="58"/>
        <end position="207"/>
    </location>
</feature>
<dbReference type="InterPro" id="IPR058625">
    <property type="entry name" value="MdtA-like_BSH"/>
</dbReference>
<evidence type="ECO:0000259" key="5">
    <source>
        <dbReference type="Pfam" id="PF25975"/>
    </source>
</evidence>
<dbReference type="InterPro" id="IPR006143">
    <property type="entry name" value="RND_pump_MFP"/>
</dbReference>
<evidence type="ECO:0000313" key="7">
    <source>
        <dbReference type="Proteomes" id="UP000317839"/>
    </source>
</evidence>